<evidence type="ECO:0000256" key="4">
    <source>
        <dbReference type="ARBA" id="ARBA00023014"/>
    </source>
</evidence>
<dbReference type="AlphaFoldDB" id="A3ZQU2"/>
<evidence type="ECO:0000259" key="6">
    <source>
        <dbReference type="PROSITE" id="PS51296"/>
    </source>
</evidence>
<dbReference type="Proteomes" id="UP000004358">
    <property type="component" value="Unassembled WGS sequence"/>
</dbReference>
<evidence type="ECO:0000256" key="5">
    <source>
        <dbReference type="SAM" id="Phobius"/>
    </source>
</evidence>
<evidence type="ECO:0000313" key="8">
    <source>
        <dbReference type="Proteomes" id="UP000004358"/>
    </source>
</evidence>
<evidence type="ECO:0000256" key="3">
    <source>
        <dbReference type="ARBA" id="ARBA00023004"/>
    </source>
</evidence>
<dbReference type="SUPFAM" id="SSF50022">
    <property type="entry name" value="ISP domain"/>
    <property type="match status" value="1"/>
</dbReference>
<protein>
    <submittedName>
        <fullName evidence="7">Menaquinol-cytochrome c reductase iron-sulfur subunit</fullName>
    </submittedName>
</protein>
<gene>
    <name evidence="7" type="ORF">DSM3645_20712</name>
</gene>
<dbReference type="InterPro" id="IPR036922">
    <property type="entry name" value="Rieske_2Fe-2S_sf"/>
</dbReference>
<keyword evidence="4" id="KW-0411">Iron-sulfur</keyword>
<dbReference type="RefSeq" id="WP_002652039.1">
    <property type="nucleotide sequence ID" value="NZ_CH672376.1"/>
</dbReference>
<dbReference type="Pfam" id="PF00355">
    <property type="entry name" value="Rieske"/>
    <property type="match status" value="1"/>
</dbReference>
<keyword evidence="2" id="KW-0479">Metal-binding</keyword>
<feature type="domain" description="Rieske" evidence="6">
    <location>
        <begin position="71"/>
        <end position="174"/>
    </location>
</feature>
<sequence>MTHETDPSLPDERRSFLTKAAAIIIGGFVGFVPFAAGLATFLDPVFRKSNASKLLKIAALDSLPADGVPRQFPVVSDQTDAWNQNRNQPIGAVYLRRMPDSETIEAFNAACPHAGCAVDFKPSAGEAGLFQCPCHKSEFNPDGVRLDPETCPSPRDLDPLPVDAEKLKQGEVWVEFMNFQTGPARKPIT</sequence>
<dbReference type="PROSITE" id="PS51296">
    <property type="entry name" value="RIESKE"/>
    <property type="match status" value="1"/>
</dbReference>
<dbReference type="STRING" id="314230.DSM3645_20712"/>
<dbReference type="GO" id="GO:0051537">
    <property type="term" value="F:2 iron, 2 sulfur cluster binding"/>
    <property type="evidence" value="ECO:0007669"/>
    <property type="project" value="UniProtKB-KW"/>
</dbReference>
<dbReference type="EMBL" id="AANZ01000006">
    <property type="protein sequence ID" value="EAQ81032.1"/>
    <property type="molecule type" value="Genomic_DNA"/>
</dbReference>
<organism evidence="7 8">
    <name type="scientific">Blastopirellula marina DSM 3645</name>
    <dbReference type="NCBI Taxonomy" id="314230"/>
    <lineage>
        <taxon>Bacteria</taxon>
        <taxon>Pseudomonadati</taxon>
        <taxon>Planctomycetota</taxon>
        <taxon>Planctomycetia</taxon>
        <taxon>Pirellulales</taxon>
        <taxon>Pirellulaceae</taxon>
        <taxon>Blastopirellula</taxon>
    </lineage>
</organism>
<dbReference type="OrthoDB" id="9767869at2"/>
<keyword evidence="3" id="KW-0408">Iron</keyword>
<dbReference type="CDD" id="cd03467">
    <property type="entry name" value="Rieske"/>
    <property type="match status" value="1"/>
</dbReference>
<dbReference type="eggNOG" id="COG0723">
    <property type="taxonomic scope" value="Bacteria"/>
</dbReference>
<dbReference type="Gene3D" id="2.102.10.10">
    <property type="entry name" value="Rieske [2Fe-2S] iron-sulphur domain"/>
    <property type="match status" value="1"/>
</dbReference>
<dbReference type="HOGENOM" id="CLU_055690_1_1_0"/>
<accession>A3ZQU2</accession>
<evidence type="ECO:0000256" key="1">
    <source>
        <dbReference type="ARBA" id="ARBA00022714"/>
    </source>
</evidence>
<keyword evidence="1" id="KW-0001">2Fe-2S</keyword>
<evidence type="ECO:0000313" key="7">
    <source>
        <dbReference type="EMBL" id="EAQ81032.1"/>
    </source>
</evidence>
<feature type="transmembrane region" description="Helical" evidence="5">
    <location>
        <begin position="20"/>
        <end position="46"/>
    </location>
</feature>
<keyword evidence="5" id="KW-1133">Transmembrane helix</keyword>
<reference evidence="7 8" key="1">
    <citation type="submission" date="2006-02" db="EMBL/GenBank/DDBJ databases">
        <authorList>
            <person name="Amann R."/>
            <person name="Ferriera S."/>
            <person name="Johnson J."/>
            <person name="Kravitz S."/>
            <person name="Halpern A."/>
            <person name="Remington K."/>
            <person name="Beeson K."/>
            <person name="Tran B."/>
            <person name="Rogers Y.-H."/>
            <person name="Friedman R."/>
            <person name="Venter J.C."/>
        </authorList>
    </citation>
    <scope>NUCLEOTIDE SEQUENCE [LARGE SCALE GENOMIC DNA]</scope>
    <source>
        <strain evidence="7 8">DSM 3645</strain>
    </source>
</reference>
<name>A3ZQU2_9BACT</name>
<dbReference type="GO" id="GO:0046872">
    <property type="term" value="F:metal ion binding"/>
    <property type="evidence" value="ECO:0007669"/>
    <property type="project" value="UniProtKB-KW"/>
</dbReference>
<keyword evidence="5" id="KW-0812">Transmembrane</keyword>
<evidence type="ECO:0000256" key="2">
    <source>
        <dbReference type="ARBA" id="ARBA00022723"/>
    </source>
</evidence>
<proteinExistence type="predicted"/>
<dbReference type="InterPro" id="IPR017941">
    <property type="entry name" value="Rieske_2Fe-2S"/>
</dbReference>
<keyword evidence="5" id="KW-0472">Membrane</keyword>
<comment type="caution">
    <text evidence="7">The sequence shown here is derived from an EMBL/GenBank/DDBJ whole genome shotgun (WGS) entry which is preliminary data.</text>
</comment>